<protein>
    <submittedName>
        <fullName evidence="3">Glutamate synthase conserved region-containing protein</fullName>
    </submittedName>
</protein>
<dbReference type="GO" id="GO:0006537">
    <property type="term" value="P:glutamate biosynthetic process"/>
    <property type="evidence" value="ECO:0007669"/>
    <property type="project" value="InterPro"/>
</dbReference>
<keyword evidence="4" id="KW-1185">Reference proteome</keyword>
<feature type="domain" description="Glutamate synthase" evidence="2">
    <location>
        <begin position="274"/>
        <end position="393"/>
    </location>
</feature>
<proteinExistence type="inferred from homology"/>
<gene>
    <name evidence="3" type="ORF">SAMN02745138_01380</name>
</gene>
<dbReference type="InterPro" id="IPR002932">
    <property type="entry name" value="Glu_synthdom"/>
</dbReference>
<organism evidence="3 4">
    <name type="scientific">Anaerotignum lactatifermentans DSM 14214</name>
    <dbReference type="NCBI Taxonomy" id="1121323"/>
    <lineage>
        <taxon>Bacteria</taxon>
        <taxon>Bacillati</taxon>
        <taxon>Bacillota</taxon>
        <taxon>Clostridia</taxon>
        <taxon>Lachnospirales</taxon>
        <taxon>Anaerotignaceae</taxon>
        <taxon>Anaerotignum</taxon>
    </lineage>
</organism>
<dbReference type="GO" id="GO:0015930">
    <property type="term" value="F:glutamate synthase activity"/>
    <property type="evidence" value="ECO:0007669"/>
    <property type="project" value="InterPro"/>
</dbReference>
<dbReference type="OrthoDB" id="9758182at2"/>
<dbReference type="EMBL" id="FRAH01000020">
    <property type="protein sequence ID" value="SHK22865.1"/>
    <property type="molecule type" value="Genomic_DNA"/>
</dbReference>
<dbReference type="Proteomes" id="UP000183975">
    <property type="component" value="Unassembled WGS sequence"/>
</dbReference>
<sequence length="507" mass="55737">MSYSPLLGSAFNRTKLRDAAHPCTFSGMCSMCTADCVGTCEIGLSAVRGADAVYPTTTGDNQVASEKQYPIDYSHFNINGRVFGAMGAEADSDKATIHDVNLETEIGTLHPVKLKLPIILPALIKLNWQDYFGGAAMAGVLTVIGEGAVTKDPTLRLENGKVVHCPKLKEFLDAFRKYYRGYGQIILQVNIDDDRIGVPEYAIKECGCEAIEIKFGQSAKGTQPVNRLATLEDALKAQQNGLLVIPDPSDPQMQERYKAGFGENFRSYGRLPMWDEESLCKRIDELRAIGLKNVYFKMAGYDPADLERVLRIASMAQVDMVTFDGAGGGSGYSPCKMMNEWCLPTVAMESELVQIMSRMEKEGLSLPHIAITGGFAMEDQVYKALAFGAPYVSAIGICRASMAAAMSAKKVGELIEAGNIPIELQRFGSTVDELFPDLRELRNIYGEEANNFSTGAIGVYSYLNRIAFGLKHFAALNRKFSLEYIDRSDIFPLTRDAQDLLDGKWMK</sequence>
<name>A0A1M6QRS6_9FIRM</name>
<evidence type="ECO:0000256" key="1">
    <source>
        <dbReference type="ARBA" id="ARBA00009716"/>
    </source>
</evidence>
<dbReference type="InterPro" id="IPR013785">
    <property type="entry name" value="Aldolase_TIM"/>
</dbReference>
<evidence type="ECO:0000259" key="2">
    <source>
        <dbReference type="Pfam" id="PF01645"/>
    </source>
</evidence>
<evidence type="ECO:0000313" key="3">
    <source>
        <dbReference type="EMBL" id="SHK22865.1"/>
    </source>
</evidence>
<dbReference type="AlphaFoldDB" id="A0A1M6QRS6"/>
<comment type="similarity">
    <text evidence="1">Belongs to the glutamate synthase family.</text>
</comment>
<reference evidence="3 4" key="1">
    <citation type="submission" date="2016-11" db="EMBL/GenBank/DDBJ databases">
        <authorList>
            <person name="Jaros S."/>
            <person name="Januszkiewicz K."/>
            <person name="Wedrychowicz H."/>
        </authorList>
    </citation>
    <scope>NUCLEOTIDE SEQUENCE [LARGE SCALE GENOMIC DNA]</scope>
    <source>
        <strain evidence="3 4">DSM 14214</strain>
    </source>
</reference>
<accession>A0A1M6QRS6</accession>
<dbReference type="RefSeq" id="WP_072850407.1">
    <property type="nucleotide sequence ID" value="NZ_FRAH01000020.1"/>
</dbReference>
<dbReference type="Pfam" id="PF01645">
    <property type="entry name" value="Glu_synthase"/>
    <property type="match status" value="1"/>
</dbReference>
<dbReference type="SUPFAM" id="SSF51395">
    <property type="entry name" value="FMN-linked oxidoreductases"/>
    <property type="match status" value="1"/>
</dbReference>
<dbReference type="Gene3D" id="3.20.20.70">
    <property type="entry name" value="Aldolase class I"/>
    <property type="match status" value="1"/>
</dbReference>
<evidence type="ECO:0000313" key="4">
    <source>
        <dbReference type="Proteomes" id="UP000183975"/>
    </source>
</evidence>